<comment type="caution">
    <text evidence="2">The sequence shown here is derived from an EMBL/GenBank/DDBJ whole genome shotgun (WGS) entry which is preliminary data.</text>
</comment>
<evidence type="ECO:0000256" key="1">
    <source>
        <dbReference type="SAM" id="MobiDB-lite"/>
    </source>
</evidence>
<protein>
    <submittedName>
        <fullName evidence="2">Uncharacterized protein</fullName>
    </submittedName>
</protein>
<keyword evidence="3" id="KW-1185">Reference proteome</keyword>
<organism evidence="2 3">
    <name type="scientific">Penicillium nalgiovense</name>
    <dbReference type="NCBI Taxonomy" id="60175"/>
    <lineage>
        <taxon>Eukaryota</taxon>
        <taxon>Fungi</taxon>
        <taxon>Dikarya</taxon>
        <taxon>Ascomycota</taxon>
        <taxon>Pezizomycotina</taxon>
        <taxon>Eurotiomycetes</taxon>
        <taxon>Eurotiomycetidae</taxon>
        <taxon>Eurotiales</taxon>
        <taxon>Aspergillaceae</taxon>
        <taxon>Penicillium</taxon>
    </lineage>
</organism>
<evidence type="ECO:0000313" key="2">
    <source>
        <dbReference type="EMBL" id="OQE71137.1"/>
    </source>
</evidence>
<dbReference type="OMA" id="HIRANAC"/>
<dbReference type="STRING" id="60175.A0A1V6X7N2"/>
<proteinExistence type="predicted"/>
<reference evidence="3" key="1">
    <citation type="journal article" date="2017" name="Nat. Microbiol.">
        <title>Global analysis of biosynthetic gene clusters reveals vast potential of secondary metabolite production in Penicillium species.</title>
        <authorList>
            <person name="Nielsen J.C."/>
            <person name="Grijseels S."/>
            <person name="Prigent S."/>
            <person name="Ji B."/>
            <person name="Dainat J."/>
            <person name="Nielsen K.F."/>
            <person name="Frisvad J.C."/>
            <person name="Workman M."/>
            <person name="Nielsen J."/>
        </authorList>
    </citation>
    <scope>NUCLEOTIDE SEQUENCE [LARGE SCALE GENOMIC DNA]</scope>
    <source>
        <strain evidence="3">IBT 13039</strain>
    </source>
</reference>
<name>A0A1V6X7N2_PENNA</name>
<feature type="region of interest" description="Disordered" evidence="1">
    <location>
        <begin position="585"/>
        <end position="635"/>
    </location>
</feature>
<sequence length="695" mass="78900">MSRALFTEEEVQLASERRLKYIGTAKVSITQIQFDPPLPRDLDSKTLDRLRRVFRQNRCRRLDVDNHVPAIVSPHDLADALRKANLSQQSLFTTDARQLPRINFLEGQLLGLHGRHRVQAGAEVLPPADRWWTVDLYSDDIGAELRTSLVEEYANERKPTDGEIYRKIRQYEGDYDEIFRERWFVRLSRNNQERLDQLDNKKNRRVRGAFDRLLTIPGLWPGGMRISVVHRLIASGCVEEAINYLHHIWDFWSSLVASDHASLKKIDQNTVEFLQLLAPGKSRTDGKTARGMILSGQAFAEFSDEERRIICSRIHNFDGLIPSLYTFFEDFKYLEACAHCIKRLCGPIDMSIWRTMSSIFIPPSKEGTATSGAADSLIQTSESTFRRQPATDIERLETGYLQIWLYAMRHYTLMPPDPKSDDELLAKSNRAKPDERAIYEMAELAHQLGFQSTEIDALIKSSPDHQIARSALLQARKPNRYRYDSQDFDLLVNQIVSCFAKAVPDRPGQPQGLLADSAMKLKSRSGEPQTRTHKQDGPLLFLDRLHAEVEVADNVTSFFIRRCVYFAFFGKSAWIAISNVNQAEDTGPDQGMGDMPPSPMFVEEDDPPVTHTPAPDPHPPHEEQGEPQEQTAEVIVGQGGSQSENFKYAELSRTGGGYGPRANGVGTARRESLVFGSDKRIRFETEVAFVFYPVA</sequence>
<dbReference type="EMBL" id="MOOB01000111">
    <property type="protein sequence ID" value="OQE71137.1"/>
    <property type="molecule type" value="Genomic_DNA"/>
</dbReference>
<dbReference type="Proteomes" id="UP000191691">
    <property type="component" value="Unassembled WGS sequence"/>
</dbReference>
<dbReference type="Pfam" id="PF12520">
    <property type="entry name" value="DUF3723"/>
    <property type="match status" value="1"/>
</dbReference>
<evidence type="ECO:0000313" key="3">
    <source>
        <dbReference type="Proteomes" id="UP000191691"/>
    </source>
</evidence>
<gene>
    <name evidence="2" type="ORF">PENNAL_c0111G05900</name>
</gene>
<dbReference type="AlphaFoldDB" id="A0A1V6X7N2"/>
<dbReference type="InterPro" id="IPR022198">
    <property type="entry name" value="DUF3723"/>
</dbReference>
<accession>A0A1V6X7N2</accession>